<evidence type="ECO:0000256" key="1">
    <source>
        <dbReference type="ARBA" id="ARBA00004459"/>
    </source>
</evidence>
<sequence>MTTVFLPASYSGVRRTLILSGIRVYSAFLQTGFAVTKQPRSTVLPATVLATALVVLAGCGQSGPLQLPQREPQPAIVPVENEIDAAAAEAAAVDPIVRPDATAPDATAPNSQPPTYPSE</sequence>
<keyword evidence="4" id="KW-0564">Palmitate</keyword>
<evidence type="ECO:0000313" key="8">
    <source>
        <dbReference type="EMBL" id="PLW84159.1"/>
    </source>
</evidence>
<evidence type="ECO:0000256" key="4">
    <source>
        <dbReference type="ARBA" id="ARBA00023139"/>
    </source>
</evidence>
<keyword evidence="9" id="KW-1185">Reference proteome</keyword>
<protein>
    <recommendedName>
        <fullName evidence="10">Sugar transporter</fullName>
    </recommendedName>
</protein>
<feature type="region of interest" description="Disordered" evidence="7">
    <location>
        <begin position="94"/>
        <end position="119"/>
    </location>
</feature>
<proteinExistence type="predicted"/>
<evidence type="ECO:0000313" key="9">
    <source>
        <dbReference type="Proteomes" id="UP000234845"/>
    </source>
</evidence>
<gene>
    <name evidence="8" type="ORF">CWI75_02080</name>
</gene>
<evidence type="ECO:0000256" key="6">
    <source>
        <dbReference type="ARBA" id="ARBA00023288"/>
    </source>
</evidence>
<reference evidence="9" key="1">
    <citation type="submission" date="2017-11" db="EMBL/GenBank/DDBJ databases">
        <title>The draft genome sequence of Chromatocurvus sp. F02.</title>
        <authorList>
            <person name="Du Z.-J."/>
            <person name="Chang Y.-Q."/>
        </authorList>
    </citation>
    <scope>NUCLEOTIDE SEQUENCE [LARGE SCALE GENOMIC DNA]</scope>
    <source>
        <strain evidence="9">F02</strain>
    </source>
</reference>
<dbReference type="Pfam" id="PF13627">
    <property type="entry name" value="LptM_cons"/>
    <property type="match status" value="1"/>
</dbReference>
<organism evidence="8 9">
    <name type="scientific">Kineobactrum sediminis</name>
    <dbReference type="NCBI Taxonomy" id="1905677"/>
    <lineage>
        <taxon>Bacteria</taxon>
        <taxon>Pseudomonadati</taxon>
        <taxon>Pseudomonadota</taxon>
        <taxon>Gammaproteobacteria</taxon>
        <taxon>Cellvibrionales</taxon>
        <taxon>Halieaceae</taxon>
        <taxon>Kineobactrum</taxon>
    </lineage>
</organism>
<evidence type="ECO:0000256" key="5">
    <source>
        <dbReference type="ARBA" id="ARBA00023237"/>
    </source>
</evidence>
<dbReference type="EMBL" id="PKLZ01000001">
    <property type="protein sequence ID" value="PLW84159.1"/>
    <property type="molecule type" value="Genomic_DNA"/>
</dbReference>
<dbReference type="NCBIfam" id="NF047847">
    <property type="entry name" value="SS_mature_LptM"/>
    <property type="match status" value="1"/>
</dbReference>
<keyword evidence="6" id="KW-0449">Lipoprotein</keyword>
<dbReference type="AlphaFoldDB" id="A0A2N5Y711"/>
<keyword evidence="5" id="KW-0998">Cell outer membrane</keyword>
<evidence type="ECO:0008006" key="10">
    <source>
        <dbReference type="Google" id="ProtNLM"/>
    </source>
</evidence>
<accession>A0A2N5Y711</accession>
<evidence type="ECO:0000256" key="7">
    <source>
        <dbReference type="SAM" id="MobiDB-lite"/>
    </source>
</evidence>
<dbReference type="GO" id="GO:0009279">
    <property type="term" value="C:cell outer membrane"/>
    <property type="evidence" value="ECO:0007669"/>
    <property type="project" value="UniProtKB-SubCell"/>
</dbReference>
<keyword evidence="3" id="KW-0472">Membrane</keyword>
<comment type="caution">
    <text evidence="8">The sequence shown here is derived from an EMBL/GenBank/DDBJ whole genome shotgun (WGS) entry which is preliminary data.</text>
</comment>
<feature type="compositionally biased region" description="Low complexity" evidence="7">
    <location>
        <begin position="99"/>
        <end position="109"/>
    </location>
</feature>
<evidence type="ECO:0000256" key="2">
    <source>
        <dbReference type="ARBA" id="ARBA00022729"/>
    </source>
</evidence>
<comment type="subcellular location">
    <subcellularLocation>
        <location evidence="1">Cell outer membrane</location>
        <topology evidence="1">Lipid-anchor</topology>
    </subcellularLocation>
</comment>
<name>A0A2N5Y711_9GAMM</name>
<evidence type="ECO:0000256" key="3">
    <source>
        <dbReference type="ARBA" id="ARBA00023136"/>
    </source>
</evidence>
<dbReference type="InterPro" id="IPR032831">
    <property type="entry name" value="LptM_cons"/>
</dbReference>
<dbReference type="Proteomes" id="UP000234845">
    <property type="component" value="Unassembled WGS sequence"/>
</dbReference>
<keyword evidence="2" id="KW-0732">Signal</keyword>